<feature type="transmembrane region" description="Helical" evidence="1">
    <location>
        <begin position="71"/>
        <end position="93"/>
    </location>
</feature>
<dbReference type="EMBL" id="GBRH01189968">
    <property type="protein sequence ID" value="JAE07928.1"/>
    <property type="molecule type" value="Transcribed_RNA"/>
</dbReference>
<organism evidence="2">
    <name type="scientific">Arundo donax</name>
    <name type="common">Giant reed</name>
    <name type="synonym">Donax arundinaceus</name>
    <dbReference type="NCBI Taxonomy" id="35708"/>
    <lineage>
        <taxon>Eukaryota</taxon>
        <taxon>Viridiplantae</taxon>
        <taxon>Streptophyta</taxon>
        <taxon>Embryophyta</taxon>
        <taxon>Tracheophyta</taxon>
        <taxon>Spermatophyta</taxon>
        <taxon>Magnoliopsida</taxon>
        <taxon>Liliopsida</taxon>
        <taxon>Poales</taxon>
        <taxon>Poaceae</taxon>
        <taxon>PACMAD clade</taxon>
        <taxon>Arundinoideae</taxon>
        <taxon>Arundineae</taxon>
        <taxon>Arundo</taxon>
    </lineage>
</organism>
<keyword evidence="1" id="KW-1133">Transmembrane helix</keyword>
<name>A0A0A9FI22_ARUDO</name>
<dbReference type="AlphaFoldDB" id="A0A0A9FI22"/>
<keyword evidence="1" id="KW-0472">Membrane</keyword>
<reference evidence="2" key="1">
    <citation type="submission" date="2014-09" db="EMBL/GenBank/DDBJ databases">
        <authorList>
            <person name="Magalhaes I.L.F."/>
            <person name="Oliveira U."/>
            <person name="Santos F.R."/>
            <person name="Vidigal T.H.D.A."/>
            <person name="Brescovit A.D."/>
            <person name="Santos A.J."/>
        </authorList>
    </citation>
    <scope>NUCLEOTIDE SEQUENCE</scope>
    <source>
        <tissue evidence="2">Shoot tissue taken approximately 20 cm above the soil surface</tissue>
    </source>
</reference>
<protein>
    <submittedName>
        <fullName evidence="2">Uncharacterized protein</fullName>
    </submittedName>
</protein>
<accession>A0A0A9FI22</accession>
<proteinExistence type="predicted"/>
<reference evidence="2" key="2">
    <citation type="journal article" date="2015" name="Data Brief">
        <title>Shoot transcriptome of the giant reed, Arundo donax.</title>
        <authorList>
            <person name="Barrero R.A."/>
            <person name="Guerrero F.D."/>
            <person name="Moolhuijzen P."/>
            <person name="Goolsby J.A."/>
            <person name="Tidwell J."/>
            <person name="Bellgard S.E."/>
            <person name="Bellgard M.I."/>
        </authorList>
    </citation>
    <scope>NUCLEOTIDE SEQUENCE</scope>
    <source>
        <tissue evidence="2">Shoot tissue taken approximately 20 cm above the soil surface</tissue>
    </source>
</reference>
<evidence type="ECO:0000313" key="2">
    <source>
        <dbReference type="EMBL" id="JAE07928.1"/>
    </source>
</evidence>
<sequence>MLPPRLMRPPLPSSSVTSVLPIKPKQKQSKRSLLHSTPFTSPRSYHCHVFGRPPSNTTALQVKLKTIHFTLLELLVCLGLFLFLWLLVLGRVVEQPPTEIRGSLLLPVLETRRLRVQRAFGREWRQCAAVLELAAPRACR</sequence>
<keyword evidence="1" id="KW-0812">Transmembrane</keyword>
<evidence type="ECO:0000256" key="1">
    <source>
        <dbReference type="SAM" id="Phobius"/>
    </source>
</evidence>